<feature type="chain" id="PRO_5007833593" evidence="1">
    <location>
        <begin position="25"/>
        <end position="204"/>
    </location>
</feature>
<proteinExistence type="predicted"/>
<dbReference type="STRING" id="1642818.AWE51_22785"/>
<accession>A0A162CRV7</accession>
<dbReference type="AlphaFoldDB" id="A0A162CRV7"/>
<evidence type="ECO:0000313" key="3">
    <source>
        <dbReference type="Proteomes" id="UP000076715"/>
    </source>
</evidence>
<feature type="signal peptide" evidence="1">
    <location>
        <begin position="1"/>
        <end position="24"/>
    </location>
</feature>
<keyword evidence="1" id="KW-0732">Signal</keyword>
<evidence type="ECO:0000313" key="2">
    <source>
        <dbReference type="EMBL" id="KZS41234.1"/>
    </source>
</evidence>
<sequence>MKKKWYFGILITAFTALVVMQDNAVIPNQEIVLEFVDIEISSQEAQNAVASVKIKLESLGVKNPKISKELEKGKLKISYYSDADASFIKKILSKEKNIALDHVLYDQNNKENQFPKHKNLKDYNLDVYELQKSLDSDVDFNGKYVLEIEQEGYANFSALNFITLSNEDDVYRRVRVAQKVNDRIAIAIDTISYVIPEVRAGPIS</sequence>
<name>A0A162CRV7_9FLAO</name>
<dbReference type="Proteomes" id="UP000076715">
    <property type="component" value="Unassembled WGS sequence"/>
</dbReference>
<gene>
    <name evidence="2" type="ORF">AWE51_22785</name>
</gene>
<dbReference type="RefSeq" id="WP_118502711.1">
    <property type="nucleotide sequence ID" value="NZ_LQRT01000006.1"/>
</dbReference>
<reference evidence="2 3" key="1">
    <citation type="submission" date="2016-01" db="EMBL/GenBank/DDBJ databases">
        <title>The draft genome sequence of Aquimarina sp. RZW4-3-2.</title>
        <authorList>
            <person name="Wang Y."/>
        </authorList>
    </citation>
    <scope>NUCLEOTIDE SEQUENCE [LARGE SCALE GENOMIC DNA]</scope>
    <source>
        <strain evidence="2 3">RZW4-3-2</strain>
    </source>
</reference>
<dbReference type="EMBL" id="LQRT01000006">
    <property type="protein sequence ID" value="KZS41234.1"/>
    <property type="molecule type" value="Genomic_DNA"/>
</dbReference>
<comment type="caution">
    <text evidence="2">The sequence shown here is derived from an EMBL/GenBank/DDBJ whole genome shotgun (WGS) entry which is preliminary data.</text>
</comment>
<dbReference type="OrthoDB" id="1144910at2"/>
<protein>
    <submittedName>
        <fullName evidence="2">Uncharacterized protein</fullName>
    </submittedName>
</protein>
<evidence type="ECO:0000256" key="1">
    <source>
        <dbReference type="SAM" id="SignalP"/>
    </source>
</evidence>
<organism evidence="2 3">
    <name type="scientific">Aquimarina aggregata</name>
    <dbReference type="NCBI Taxonomy" id="1642818"/>
    <lineage>
        <taxon>Bacteria</taxon>
        <taxon>Pseudomonadati</taxon>
        <taxon>Bacteroidota</taxon>
        <taxon>Flavobacteriia</taxon>
        <taxon>Flavobacteriales</taxon>
        <taxon>Flavobacteriaceae</taxon>
        <taxon>Aquimarina</taxon>
    </lineage>
</organism>
<keyword evidence="3" id="KW-1185">Reference proteome</keyword>